<evidence type="ECO:0000313" key="12">
    <source>
        <dbReference type="Proteomes" id="UP000078397"/>
    </source>
</evidence>
<dbReference type="GO" id="GO:0006633">
    <property type="term" value="P:fatty acid biosynthetic process"/>
    <property type="evidence" value="ECO:0007669"/>
    <property type="project" value="InterPro"/>
</dbReference>
<dbReference type="Pfam" id="PF23114">
    <property type="entry name" value="NAD-bd_HRPKS_sdrA"/>
    <property type="match status" value="1"/>
</dbReference>
<dbReference type="InterPro" id="IPR016036">
    <property type="entry name" value="Malonyl_transacylase_ACP-bd"/>
</dbReference>
<feature type="region of interest" description="N-terminal hotdog fold" evidence="6">
    <location>
        <begin position="920"/>
        <end position="1058"/>
    </location>
</feature>
<organism evidence="11 12">
    <name type="scientific">Pochonia chlamydosporia 170</name>
    <dbReference type="NCBI Taxonomy" id="1380566"/>
    <lineage>
        <taxon>Eukaryota</taxon>
        <taxon>Fungi</taxon>
        <taxon>Dikarya</taxon>
        <taxon>Ascomycota</taxon>
        <taxon>Pezizomycotina</taxon>
        <taxon>Sordariomycetes</taxon>
        <taxon>Hypocreomycetidae</taxon>
        <taxon>Hypocreales</taxon>
        <taxon>Clavicipitaceae</taxon>
        <taxon>Pochonia</taxon>
    </lineage>
</organism>
<dbReference type="InterPro" id="IPR001227">
    <property type="entry name" value="Ac_transferase_dom_sf"/>
</dbReference>
<dbReference type="PANTHER" id="PTHR43775">
    <property type="entry name" value="FATTY ACID SYNTHASE"/>
    <property type="match status" value="1"/>
</dbReference>
<dbReference type="Gene3D" id="3.10.129.110">
    <property type="entry name" value="Polyketide synthase dehydratase"/>
    <property type="match status" value="1"/>
</dbReference>
<evidence type="ECO:0000256" key="2">
    <source>
        <dbReference type="ARBA" id="ARBA00022553"/>
    </source>
</evidence>
<dbReference type="InterPro" id="IPR011032">
    <property type="entry name" value="GroES-like_sf"/>
</dbReference>
<dbReference type="Pfam" id="PF21089">
    <property type="entry name" value="PKS_DH_N"/>
    <property type="match status" value="1"/>
</dbReference>
<comment type="caution">
    <text evidence="11">The sequence shown here is derived from an EMBL/GenBank/DDBJ whole genome shotgun (WGS) entry which is preliminary data.</text>
</comment>
<dbReference type="PANTHER" id="PTHR43775:SF13">
    <property type="entry name" value="POLYKETIDE SYNTHASE 1"/>
    <property type="match status" value="1"/>
</dbReference>
<sequence>MAHNRHSWTEPIAIVGMSCRLSGDVLTPDDLWTLLSRSRDGWRRVPSERFSYDAFHHPDPQKGGCFNLEGGYFMDYDFADFDAPFFNITKQEAIAMDPQQRQLLECAYHALENAGFPLKSIAGSKMGVFVGAKASDYRISTLRDVSQVPMFDATGNHQSIQAGRISYVFDLRGPCFSVDTACSSSLYALHAAVQSIRSGESESAIVAGANLHLQPDDTISMSMLGIFNNSGKTFAFDHRAKSGFARGEGVACLILKPLSQAIKDRDSVRSVIVGTGTNQDGRTIGISTPNGEAQEQLIREIYARSNISIQDVGFIEAHGTGTKVGDPIEANAIHKVFGGGKSERHPLYMGSVKSNVGHLENASGLVSIIKAVLMLERRFILPNANFDKPNDAIPLDRWNIKVPTALRPWPAGKRYVSVNNFGFGGSNAHAVLEGLPYSTADSRFVKGGLQSQFKLVVLTGYDESAVNRLAIQLGIYIEQHPEVFEKRIFSDIAYTLGERRSHFPWRMAFAVSNCSDLAGMLNGVQATPRRASKIPKLAFVYTGQGAQWPEMGKQLLESYSIFSDTMYATAAHLRSIGAQFDLVEELRKDKATSLVNQAHISQPICTAVQIGLTNLLRSWGIEPAAVVGHSSGEICAAYATGAITMEAAMEAAYFRGQAALRMTSMYSHLQGSMLAVGDSPSAVKKMIKTLRLGSVSVACENSPSSVTVSGDQHEVDVLATELEAKAIFNRKLRVEVAYHSSHMLHVADEYMASIGNSLARHVHGVKFYSSLYGKQLTDLSYLGPTYWVDNLTRPVLFSTALKELCCTERPDIIIEVGPHSALEGPIKQILKDITESTATTVSYVPTLLRNQNATISALQSVGNLFVNGCELKFDAINQSSNGSRPPSLVADFEPYPFTQHKYWYESRASKQHRLKPFPRHDLLGLLEDTYSDVDPSWRNNITSDAVPWLKDHRMQSLTTFPLAGYLCMAVEAASQRARLRGAQPEQIGGFRFREIQVAKAFILDDGSNYETHVTLSAYAEGTRSYSNEWDEFRISSWTASRGWLEHCRGLVAVAKPHTANAVCHSPSQDSKVRRSMMDTLRGKSVDLDRFYGELQQLGAGYSSVFTLSSASNLCAQNNYSSGNVFVPETKCLMPYSHETKSLLPTAFMDLFFQLTFAILGAGKQQMASLYMPSAIKEVFIDSSVPSIPGESLQVVAHTPQDAKSLGPIDFVIEAWNHARTEPVVKLNGFRMTPVRGDACETMIPRSLCYGLKWEPLCSYPRTGRHQVNGDAGHSPIQTNGQSGEPNGVNGHFDELINGSANNHCQAGNHQNGINNGYMNGNSHGTRHHKIQLPGYLDGTPIVLVTGNHPSSSLISSICDLIDLKTGMKPSVCSFSTLKTYPLTRYICLAELESPLLLEMRAEVFEKIKALLISSTSILWVTRGSYRFPEKPENNICQGLLRTVRSELNKPAASVDLDPHSDLSTGDTAQLILDALKHSLMMPDNGDPIDYEFAEQDGELVVPRIVDQEEMNISLFRDTQSSPPYLQKWEQPGRRLKIEVGTFGALDSLYWDDEELKPLRDEEIEIKVFATGMNFKDVVIAMGQVASPYLGVECSGIVSRTGAGVNSLELGDRVCAMSLGAYGTYARCLATSAAKIPAEMSFETAASIPVVYSTAYYGMIELAKVQPGEKILIHAGSGGVGQAAIQLAQMMGAEVYTTVGSNDKKQLIMEMYDIADDHIFFSRDTSFAAHLMEATCGLGVDVVLNSLAGDLLRESWECLAPFGRFIEIGKRDITANTRLEMSKFEHNCSFQSVDLTLLADKRPKIMGKVLTAVMHLLSNRVVSPVSPITAVNISEVESALRKLQSGKTTGKVVVRHNPTDQVKITHPSQKPSSVQADGSYVIIGGTGGLGRSIARHLVNRGAKHIVLLSRTGTTTPELTALTREAKDVGSAIHIRACDVANQLDVSGLISDLTKILPRIRGVIHAAMVLRDVLFESMTVDDFNTVVRSKVSGAWNFHNALSGHDLDFFVLLSSVAGIVGNRGQAAYAAANTFLDALARHRRSKGLNATSLNLTAVVDIGYLAENTSKKEEVLKTLSGSTLMGSEVLALIDAAIDRTISNECNNQCITGLDFSNPSNLPFYASDAKFSHLKEAALAHHVDAGHALSGEQVPIAEMVRQATEFEVALGVVTDGLREKLGAILMIPVEVMKAQQGTTSITAFGLDSLNAIELRNWIGKELQSHLQVLELLTSGGLADLAAVVLTKSRIEGSWSS</sequence>
<dbReference type="Gene3D" id="3.90.180.10">
    <property type="entry name" value="Medium-chain alcohol dehydrogenases, catalytic domain"/>
    <property type="match status" value="1"/>
</dbReference>
<dbReference type="Pfam" id="PF16197">
    <property type="entry name" value="KAsynt_C_assoc"/>
    <property type="match status" value="1"/>
</dbReference>
<dbReference type="SUPFAM" id="SSF50129">
    <property type="entry name" value="GroES-like"/>
    <property type="match status" value="1"/>
</dbReference>
<dbReference type="SUPFAM" id="SSF52151">
    <property type="entry name" value="FabD/lysophospholipase-like"/>
    <property type="match status" value="1"/>
</dbReference>
<evidence type="ECO:0000259" key="8">
    <source>
        <dbReference type="PROSITE" id="PS50075"/>
    </source>
</evidence>
<dbReference type="SMART" id="SM00822">
    <property type="entry name" value="PKS_KR"/>
    <property type="match status" value="1"/>
</dbReference>
<dbReference type="InterPro" id="IPR009081">
    <property type="entry name" value="PP-bd_ACP"/>
</dbReference>
<dbReference type="CDD" id="cd05195">
    <property type="entry name" value="enoyl_red"/>
    <property type="match status" value="1"/>
</dbReference>
<feature type="domain" description="Carrier" evidence="8">
    <location>
        <begin position="2165"/>
        <end position="2242"/>
    </location>
</feature>
<feature type="domain" description="PKS/mFAS DH" evidence="10">
    <location>
        <begin position="920"/>
        <end position="1240"/>
    </location>
</feature>
<dbReference type="SUPFAM" id="SSF47336">
    <property type="entry name" value="ACP-like"/>
    <property type="match status" value="1"/>
</dbReference>
<evidence type="ECO:0000256" key="3">
    <source>
        <dbReference type="ARBA" id="ARBA00022679"/>
    </source>
</evidence>
<evidence type="ECO:0000256" key="4">
    <source>
        <dbReference type="ARBA" id="ARBA00023002"/>
    </source>
</evidence>
<keyword evidence="5" id="KW-0511">Multifunctional enzyme</keyword>
<dbReference type="PROSITE" id="PS52004">
    <property type="entry name" value="KS3_2"/>
    <property type="match status" value="1"/>
</dbReference>
<dbReference type="Pfam" id="PF00698">
    <property type="entry name" value="Acyl_transf_1"/>
    <property type="match status" value="1"/>
</dbReference>
<dbReference type="PROSITE" id="PS50075">
    <property type="entry name" value="CARRIER"/>
    <property type="match status" value="1"/>
</dbReference>
<dbReference type="InterPro" id="IPR049900">
    <property type="entry name" value="PKS_mFAS_DH"/>
</dbReference>
<dbReference type="SMART" id="SM00825">
    <property type="entry name" value="PKS_KS"/>
    <property type="match status" value="1"/>
</dbReference>
<evidence type="ECO:0000256" key="7">
    <source>
        <dbReference type="SAM" id="MobiDB-lite"/>
    </source>
</evidence>
<dbReference type="Proteomes" id="UP000078397">
    <property type="component" value="Unassembled WGS sequence"/>
</dbReference>
<dbReference type="InterPro" id="IPR036736">
    <property type="entry name" value="ACP-like_sf"/>
</dbReference>
<dbReference type="InterPro" id="IPR056501">
    <property type="entry name" value="NAD-bd_HRPKS_sdrA"/>
</dbReference>
<dbReference type="PROSITE" id="PS00606">
    <property type="entry name" value="KS3_1"/>
    <property type="match status" value="1"/>
</dbReference>
<dbReference type="InterPro" id="IPR014043">
    <property type="entry name" value="Acyl_transferase_dom"/>
</dbReference>
<dbReference type="SUPFAM" id="SSF55048">
    <property type="entry name" value="Probable ACP-binding domain of malonyl-CoA ACP transacylase"/>
    <property type="match status" value="1"/>
</dbReference>
<dbReference type="CDD" id="cd00833">
    <property type="entry name" value="PKS"/>
    <property type="match status" value="1"/>
</dbReference>
<dbReference type="GO" id="GO:0004312">
    <property type="term" value="F:fatty acid synthase activity"/>
    <property type="evidence" value="ECO:0007669"/>
    <property type="project" value="TreeGrafter"/>
</dbReference>
<dbReference type="InterPro" id="IPR018201">
    <property type="entry name" value="Ketoacyl_synth_AS"/>
</dbReference>
<dbReference type="Gene3D" id="3.40.47.10">
    <property type="match status" value="1"/>
</dbReference>
<dbReference type="PROSITE" id="PS52019">
    <property type="entry name" value="PKS_MFAS_DH"/>
    <property type="match status" value="1"/>
</dbReference>
<dbReference type="OrthoDB" id="329835at2759"/>
<dbReference type="InterPro" id="IPR036291">
    <property type="entry name" value="NAD(P)-bd_dom_sf"/>
</dbReference>
<dbReference type="Gene3D" id="3.30.70.3290">
    <property type="match status" value="1"/>
</dbReference>
<dbReference type="GO" id="GO:0016491">
    <property type="term" value="F:oxidoreductase activity"/>
    <property type="evidence" value="ECO:0007669"/>
    <property type="project" value="UniProtKB-KW"/>
</dbReference>
<keyword evidence="12" id="KW-1185">Reference proteome</keyword>
<feature type="region of interest" description="Disordered" evidence="7">
    <location>
        <begin position="1272"/>
        <end position="1292"/>
    </location>
</feature>
<dbReference type="SMART" id="SM00827">
    <property type="entry name" value="PKS_AT"/>
    <property type="match status" value="1"/>
</dbReference>
<dbReference type="Pfam" id="PF00550">
    <property type="entry name" value="PP-binding"/>
    <property type="match status" value="1"/>
</dbReference>
<evidence type="ECO:0000256" key="6">
    <source>
        <dbReference type="PROSITE-ProRule" id="PRU01363"/>
    </source>
</evidence>
<dbReference type="GO" id="GO:0004315">
    <property type="term" value="F:3-oxoacyl-[acyl-carrier-protein] synthase activity"/>
    <property type="evidence" value="ECO:0007669"/>
    <property type="project" value="InterPro"/>
</dbReference>
<dbReference type="InterPro" id="IPR014030">
    <property type="entry name" value="Ketoacyl_synth_N"/>
</dbReference>
<dbReference type="GO" id="GO:0031177">
    <property type="term" value="F:phosphopantetheine binding"/>
    <property type="evidence" value="ECO:0007669"/>
    <property type="project" value="InterPro"/>
</dbReference>
<dbReference type="InterPro" id="IPR020807">
    <property type="entry name" value="PKS_DH"/>
</dbReference>
<feature type="domain" description="Ketosynthase family 3 (KS3)" evidence="9">
    <location>
        <begin position="9"/>
        <end position="434"/>
    </location>
</feature>
<proteinExistence type="predicted"/>
<keyword evidence="2" id="KW-0597">Phosphoprotein</keyword>
<evidence type="ECO:0000256" key="5">
    <source>
        <dbReference type="ARBA" id="ARBA00023268"/>
    </source>
</evidence>
<dbReference type="Pfam" id="PF00109">
    <property type="entry name" value="ketoacyl-synt"/>
    <property type="match status" value="1"/>
</dbReference>
<feature type="region of interest" description="C-terminal hotdog fold" evidence="6">
    <location>
        <begin position="1081"/>
        <end position="1240"/>
    </location>
</feature>
<dbReference type="Pfam" id="PF08659">
    <property type="entry name" value="KR"/>
    <property type="match status" value="1"/>
</dbReference>
<dbReference type="Pfam" id="PF02801">
    <property type="entry name" value="Ketoacyl-synt_C"/>
    <property type="match status" value="1"/>
</dbReference>
<feature type="active site" description="Proton acceptor; for dehydratase activity" evidence="6">
    <location>
        <position position="952"/>
    </location>
</feature>
<dbReference type="InterPro" id="IPR006162">
    <property type="entry name" value="Ppantetheine_attach_site"/>
</dbReference>
<name>A0A179F7U5_METCM</name>
<keyword evidence="1" id="KW-0596">Phosphopantetheine</keyword>
<dbReference type="FunFam" id="3.40.50.720:FF:000209">
    <property type="entry name" value="Polyketide synthase Pks12"/>
    <property type="match status" value="1"/>
</dbReference>
<keyword evidence="4" id="KW-0560">Oxidoreductase</keyword>
<dbReference type="InterPro" id="IPR042104">
    <property type="entry name" value="PKS_dehydratase_sf"/>
</dbReference>
<keyword evidence="3" id="KW-0808">Transferase</keyword>
<dbReference type="InterPro" id="IPR013968">
    <property type="entry name" value="PKS_KR"/>
</dbReference>
<dbReference type="InterPro" id="IPR016035">
    <property type="entry name" value="Acyl_Trfase/lysoPLipase"/>
</dbReference>
<dbReference type="GO" id="GO:1901336">
    <property type="term" value="P:lactone biosynthetic process"/>
    <property type="evidence" value="ECO:0007669"/>
    <property type="project" value="UniProtKB-ARBA"/>
</dbReference>
<dbReference type="InterPro" id="IPR049552">
    <property type="entry name" value="PKS_DH_N"/>
</dbReference>
<dbReference type="InterPro" id="IPR032821">
    <property type="entry name" value="PKS_assoc"/>
</dbReference>
<evidence type="ECO:0000313" key="11">
    <source>
        <dbReference type="EMBL" id="OAQ61410.1"/>
    </source>
</evidence>
<dbReference type="Pfam" id="PF13602">
    <property type="entry name" value="ADH_zinc_N_2"/>
    <property type="match status" value="1"/>
</dbReference>
<dbReference type="InterPro" id="IPR014031">
    <property type="entry name" value="Ketoacyl_synth_C"/>
</dbReference>
<dbReference type="SMART" id="SM00826">
    <property type="entry name" value="PKS_DH"/>
    <property type="match status" value="1"/>
</dbReference>
<dbReference type="InterPro" id="IPR016039">
    <property type="entry name" value="Thiolase-like"/>
</dbReference>
<evidence type="ECO:0000256" key="1">
    <source>
        <dbReference type="ARBA" id="ARBA00022450"/>
    </source>
</evidence>
<dbReference type="Pfam" id="PF08240">
    <property type="entry name" value="ADH_N"/>
    <property type="match status" value="1"/>
</dbReference>
<dbReference type="InterPro" id="IPR057326">
    <property type="entry name" value="KR_dom"/>
</dbReference>
<dbReference type="SUPFAM" id="SSF53901">
    <property type="entry name" value="Thiolase-like"/>
    <property type="match status" value="1"/>
</dbReference>
<feature type="active site" description="Proton donor; for dehydratase activity" evidence="6">
    <location>
        <position position="1149"/>
    </location>
</feature>
<accession>A0A179F7U5</accession>
<dbReference type="InterPro" id="IPR020843">
    <property type="entry name" value="ER"/>
</dbReference>
<evidence type="ECO:0000259" key="9">
    <source>
        <dbReference type="PROSITE" id="PS52004"/>
    </source>
</evidence>
<dbReference type="Gene3D" id="3.40.366.10">
    <property type="entry name" value="Malonyl-Coenzyme A Acyl Carrier Protein, domain 2"/>
    <property type="match status" value="1"/>
</dbReference>
<dbReference type="PROSITE" id="PS00012">
    <property type="entry name" value="PHOSPHOPANTETHEINE"/>
    <property type="match status" value="1"/>
</dbReference>
<dbReference type="Gene3D" id="3.40.50.720">
    <property type="entry name" value="NAD(P)-binding Rossmann-like Domain"/>
    <property type="match status" value="1"/>
</dbReference>
<dbReference type="RefSeq" id="XP_018139114.1">
    <property type="nucleotide sequence ID" value="XM_018287822.1"/>
</dbReference>
<dbReference type="InterPro" id="IPR050091">
    <property type="entry name" value="PKS_NRPS_Biosynth_Enz"/>
</dbReference>
<dbReference type="GO" id="GO:0030639">
    <property type="term" value="P:polyketide biosynthetic process"/>
    <property type="evidence" value="ECO:0007669"/>
    <property type="project" value="UniProtKB-ARBA"/>
</dbReference>
<dbReference type="EMBL" id="LSBJ02000007">
    <property type="protein sequence ID" value="OAQ61410.1"/>
    <property type="molecule type" value="Genomic_DNA"/>
</dbReference>
<dbReference type="InterPro" id="IPR020841">
    <property type="entry name" value="PKS_Beta-ketoAc_synthase_dom"/>
</dbReference>
<dbReference type="SMART" id="SM00829">
    <property type="entry name" value="PKS_ER"/>
    <property type="match status" value="1"/>
</dbReference>
<dbReference type="InterPro" id="IPR020806">
    <property type="entry name" value="PKS_PP-bd"/>
</dbReference>
<feature type="compositionally biased region" description="Polar residues" evidence="7">
    <location>
        <begin position="1275"/>
        <end position="1284"/>
    </location>
</feature>
<reference evidence="11 12" key="1">
    <citation type="journal article" date="2016" name="PLoS Pathog.">
        <title>Biosynthesis of antibiotic leucinostatins in bio-control fungus Purpureocillium lilacinum and their inhibition on phytophthora revealed by genome mining.</title>
        <authorList>
            <person name="Wang G."/>
            <person name="Liu Z."/>
            <person name="Lin R."/>
            <person name="Li E."/>
            <person name="Mao Z."/>
            <person name="Ling J."/>
            <person name="Yang Y."/>
            <person name="Yin W.B."/>
            <person name="Xie B."/>
        </authorList>
    </citation>
    <scope>NUCLEOTIDE SEQUENCE [LARGE SCALE GENOMIC DNA]</scope>
    <source>
        <strain evidence="11">170</strain>
    </source>
</reference>
<protein>
    <submittedName>
        <fullName evidence="11">Polyketide synthase</fullName>
    </submittedName>
</protein>
<dbReference type="SMART" id="SM00823">
    <property type="entry name" value="PKS_PP"/>
    <property type="match status" value="1"/>
</dbReference>
<evidence type="ECO:0000259" key="10">
    <source>
        <dbReference type="PROSITE" id="PS52019"/>
    </source>
</evidence>
<dbReference type="KEGG" id="pchm:VFPPC_09255"/>
<dbReference type="InterPro" id="IPR013154">
    <property type="entry name" value="ADH-like_N"/>
</dbReference>
<dbReference type="SUPFAM" id="SSF51735">
    <property type="entry name" value="NAD(P)-binding Rossmann-fold domains"/>
    <property type="match status" value="2"/>
</dbReference>
<gene>
    <name evidence="11" type="ORF">VFPPC_09255</name>
</gene>
<dbReference type="GeneID" id="28851816"/>
<dbReference type="STRING" id="1380566.A0A179F7U5"/>